<dbReference type="SMART" id="SM00028">
    <property type="entry name" value="TPR"/>
    <property type="match status" value="5"/>
</dbReference>
<dbReference type="PROSITE" id="PS50005">
    <property type="entry name" value="TPR"/>
    <property type="match status" value="3"/>
</dbReference>
<dbReference type="PANTHER" id="PTHR44858:SF1">
    <property type="entry name" value="UDP-N-ACETYLGLUCOSAMINE--PEPTIDE N-ACETYLGLUCOSAMINYLTRANSFERASE SPINDLY-RELATED"/>
    <property type="match status" value="1"/>
</dbReference>
<dbReference type="EMBL" id="JAACYA010000001">
    <property type="protein sequence ID" value="MBK3332110.1"/>
    <property type="molecule type" value="Genomic_DNA"/>
</dbReference>
<gene>
    <name evidence="4" type="ORF">GWK41_03390</name>
</gene>
<feature type="repeat" description="TPR" evidence="3">
    <location>
        <begin position="79"/>
        <end position="112"/>
    </location>
</feature>
<sequence>MEMATLDVIQLLEKAKLAYNSENYEMAQVYLDEALMQSPDVPEVHFWRGKVATTDLNDEVIETAIGDFTQAIELKPQYWEAYFERGKVYLYFERFEEAEEDFKKVIQINPSFKDVYSYLAQIEIQRGNDKKAMEYLSKVTTGGDYKYYYNLGKIFLNAKSYKVAIENFTKALEDNKYLVDGYYLRAKAYEAVGEYKKAIEDLKKAATLMPEEKKFFTDMAKVYFKKAMKAADEGEIRKSADLFIEGLKINYNLKIEPKYEKILEEAAKDAISKKEYQEAIFYLEFAERVVENRCVDENLPFEECYKRKQEINNLMKEAEKGLPLKERILKKLNDIYAK</sequence>
<evidence type="ECO:0000256" key="2">
    <source>
        <dbReference type="ARBA" id="ARBA00022803"/>
    </source>
</evidence>
<evidence type="ECO:0000313" key="4">
    <source>
        <dbReference type="EMBL" id="MBK3332110.1"/>
    </source>
</evidence>
<organism evidence="4 5">
    <name type="scientific">Persephonella atlantica</name>
    <dbReference type="NCBI Taxonomy" id="2699429"/>
    <lineage>
        <taxon>Bacteria</taxon>
        <taxon>Pseudomonadati</taxon>
        <taxon>Aquificota</taxon>
        <taxon>Aquificia</taxon>
        <taxon>Aquificales</taxon>
        <taxon>Hydrogenothermaceae</taxon>
        <taxon>Persephonella</taxon>
    </lineage>
</organism>
<evidence type="ECO:0000256" key="3">
    <source>
        <dbReference type="PROSITE-ProRule" id="PRU00339"/>
    </source>
</evidence>
<protein>
    <submittedName>
        <fullName evidence="4">Tetratricopeptide repeat protein</fullName>
    </submittedName>
</protein>
<dbReference type="PROSITE" id="PS50293">
    <property type="entry name" value="TPR_REGION"/>
    <property type="match status" value="1"/>
</dbReference>
<dbReference type="PANTHER" id="PTHR44858">
    <property type="entry name" value="TETRATRICOPEPTIDE REPEAT PROTEIN 6"/>
    <property type="match status" value="1"/>
</dbReference>
<proteinExistence type="predicted"/>
<dbReference type="Gene3D" id="1.25.40.10">
    <property type="entry name" value="Tetratricopeptide repeat domain"/>
    <property type="match status" value="2"/>
</dbReference>
<feature type="repeat" description="TPR" evidence="3">
    <location>
        <begin position="145"/>
        <end position="178"/>
    </location>
</feature>
<evidence type="ECO:0000256" key="1">
    <source>
        <dbReference type="ARBA" id="ARBA00022737"/>
    </source>
</evidence>
<dbReference type="Pfam" id="PF07719">
    <property type="entry name" value="TPR_2"/>
    <property type="match status" value="1"/>
</dbReference>
<dbReference type="Pfam" id="PF00515">
    <property type="entry name" value="TPR_1"/>
    <property type="match status" value="1"/>
</dbReference>
<reference evidence="4 5" key="1">
    <citation type="journal article" date="2021" name="Syst. Appl. Microbiol.">
        <title>Persephonella atlantica sp. nov.: How to adapt to physico-chemical gradients in high temperature hydrothermal habitats.</title>
        <authorList>
            <person name="Francois D.X."/>
            <person name="Godfroy A."/>
            <person name="Mathien C."/>
            <person name="Aube J."/>
            <person name="Cathalot C."/>
            <person name="Lesongeur F."/>
            <person name="L'Haridon S."/>
            <person name="Philippon X."/>
            <person name="Roussel E.G."/>
        </authorList>
    </citation>
    <scope>NUCLEOTIDE SEQUENCE [LARGE SCALE GENOMIC DNA]</scope>
    <source>
        <strain evidence="4 5">MO1340</strain>
    </source>
</reference>
<dbReference type="InterPro" id="IPR011990">
    <property type="entry name" value="TPR-like_helical_dom_sf"/>
</dbReference>
<dbReference type="InterPro" id="IPR050498">
    <property type="entry name" value="Ycf3"/>
</dbReference>
<keyword evidence="1" id="KW-0677">Repeat</keyword>
<name>A0ABS1GGR0_9AQUI</name>
<dbReference type="Pfam" id="PF13181">
    <property type="entry name" value="TPR_8"/>
    <property type="match status" value="1"/>
</dbReference>
<keyword evidence="2 3" id="KW-0802">TPR repeat</keyword>
<dbReference type="InterPro" id="IPR013105">
    <property type="entry name" value="TPR_2"/>
</dbReference>
<feature type="repeat" description="TPR" evidence="3">
    <location>
        <begin position="179"/>
        <end position="212"/>
    </location>
</feature>
<dbReference type="SUPFAM" id="SSF48452">
    <property type="entry name" value="TPR-like"/>
    <property type="match status" value="1"/>
</dbReference>
<keyword evidence="5" id="KW-1185">Reference proteome</keyword>
<comment type="caution">
    <text evidence="4">The sequence shown here is derived from an EMBL/GenBank/DDBJ whole genome shotgun (WGS) entry which is preliminary data.</text>
</comment>
<evidence type="ECO:0000313" key="5">
    <source>
        <dbReference type="Proteomes" id="UP000772812"/>
    </source>
</evidence>
<accession>A0ABS1GGR0</accession>
<dbReference type="Proteomes" id="UP000772812">
    <property type="component" value="Unassembled WGS sequence"/>
</dbReference>
<dbReference type="InterPro" id="IPR019734">
    <property type="entry name" value="TPR_rpt"/>
</dbReference>